<dbReference type="InterPro" id="IPR036770">
    <property type="entry name" value="Ankyrin_rpt-contain_sf"/>
</dbReference>
<dbReference type="VEuPathDB" id="TriTrypDB:ADEAN_000966700"/>
<sequence>MTSFPNSLTTTTQDGRNVLHHACAGNNRECAKCLVAAMGISGLCVEDKQLLTPLTLSVHLGHTNLAVEMCRTADVSNLAQLVSGLQSGAASRMTTVITENAGLAAYFEITRAKEEETKSNSHAAPEYSMKSFSKEAVEKPKATETLLPKCLEYRSAQAFTNLALYGTLTPEQVKEVLVGVATLGLHDWPPALSHCGIDLSVENIDGEGHDLLELTAQKGDDVLFRAVWKEYLQTTPKATHCHRLVRALCCVPSLRRCPAELLLAFGLALHELDGGLPPGAADPLLQSTGTSTALWAFATNQGLQPSRKGVIAAAAFCRPAVLQFVLSGGAGLDEDVRLGMLEKALESERKDNALVIVQHCWPDFAVRAREPKNTSLAQKMDAKVKSTKLKQFQADADAQEEVLNNPVLLQEVYQTDADNFFRKLLDRQMLPLKDGSFGVFSWLNARYADTARVKLPSYWNLETEDERGESGFGCLWGSVIRNPSKAPLIAASIGIELETLLCHFSFESVALKRSADPCSTVEDILKSCATDRAVAACVSGLCGAENISVSKWNAVLKFPNVETAVPTMVDAVVNEEDQVTLLMRLLPVPEATNLLDLALSSKSIVRALQKCDRLGRSPAHHLLEKRDAAEESTPEMTEAVHAILTDRLRKIVALCHLFSTSRIASDTPSLCWQRRPTTFQRWLF</sequence>
<organism evidence="1 2">
    <name type="scientific">Angomonas deanei</name>
    <dbReference type="NCBI Taxonomy" id="59799"/>
    <lineage>
        <taxon>Eukaryota</taxon>
        <taxon>Discoba</taxon>
        <taxon>Euglenozoa</taxon>
        <taxon>Kinetoplastea</taxon>
        <taxon>Metakinetoplastina</taxon>
        <taxon>Trypanosomatida</taxon>
        <taxon>Trypanosomatidae</taxon>
        <taxon>Strigomonadinae</taxon>
        <taxon>Angomonas</taxon>
    </lineage>
</organism>
<accession>A0A7G2CQN3</accession>
<evidence type="ECO:0008006" key="3">
    <source>
        <dbReference type="Google" id="ProtNLM"/>
    </source>
</evidence>
<name>A0A7G2CQN3_9TRYP</name>
<evidence type="ECO:0000313" key="2">
    <source>
        <dbReference type="Proteomes" id="UP000515908"/>
    </source>
</evidence>
<protein>
    <recommendedName>
        <fullName evidence="3">Ankyrin repeats (3 copies)</fullName>
    </recommendedName>
</protein>
<reference evidence="1 2" key="1">
    <citation type="submission" date="2020-08" db="EMBL/GenBank/DDBJ databases">
        <authorList>
            <person name="Newling K."/>
            <person name="Davey J."/>
            <person name="Forrester S."/>
        </authorList>
    </citation>
    <scope>NUCLEOTIDE SEQUENCE [LARGE SCALE GENOMIC DNA]</scope>
    <source>
        <strain evidence="2">Crithidia deanei Carvalho (ATCC PRA-265)</strain>
    </source>
</reference>
<evidence type="ECO:0000313" key="1">
    <source>
        <dbReference type="EMBL" id="CAD2222128.1"/>
    </source>
</evidence>
<dbReference type="Gene3D" id="1.25.40.20">
    <property type="entry name" value="Ankyrin repeat-containing domain"/>
    <property type="match status" value="1"/>
</dbReference>
<proteinExistence type="predicted"/>
<dbReference type="AlphaFoldDB" id="A0A7G2CQN3"/>
<dbReference type="SUPFAM" id="SSF48403">
    <property type="entry name" value="Ankyrin repeat"/>
    <property type="match status" value="1"/>
</dbReference>
<dbReference type="EMBL" id="LR877168">
    <property type="protein sequence ID" value="CAD2222128.1"/>
    <property type="molecule type" value="Genomic_DNA"/>
</dbReference>
<dbReference type="Proteomes" id="UP000515908">
    <property type="component" value="Chromosome 24"/>
</dbReference>
<gene>
    <name evidence="1" type="ORF">ADEAN_000966700</name>
</gene>
<keyword evidence="2" id="KW-1185">Reference proteome</keyword>